<proteinExistence type="inferred from homology"/>
<dbReference type="PANTHER" id="PTHR11487">
    <property type="entry name" value="THIOESTERASE"/>
    <property type="match status" value="1"/>
</dbReference>
<gene>
    <name evidence="3" type="ORF">GCM10010280_11070</name>
</gene>
<dbReference type="SUPFAM" id="SSF53474">
    <property type="entry name" value="alpha/beta-Hydrolases"/>
    <property type="match status" value="1"/>
</dbReference>
<dbReference type="InterPro" id="IPR001031">
    <property type="entry name" value="Thioesterase"/>
</dbReference>
<dbReference type="InterPro" id="IPR029058">
    <property type="entry name" value="AB_hydrolase_fold"/>
</dbReference>
<sequence>MAGVTTDSASWVRVYHPSSAPKARVVCFPHAGGSASFFHPVSSALRPDIEVLAIQYPGRQDRRAEAPLTDIGTLADRVLDALRPHLVREPRPAFFGHSMGATVAFEVAVRMRREGLAPTVLVASGRRAPSERRSEDVHLRDDAGLVAEIRKLSGTDSRLLDDEEMLHAILPAVRADYRAIERYVGASDAVVDCPVEVFVGDTDEQVTAEEADAWRRHTSGAFAVHTFRGGHFYLTTRAAETIERLAATVRAHA</sequence>
<comment type="similarity">
    <text evidence="1">Belongs to the thioesterase family.</text>
</comment>
<comment type="caution">
    <text evidence="3">The sequence shown here is derived from an EMBL/GenBank/DDBJ whole genome shotgun (WGS) entry which is preliminary data.</text>
</comment>
<name>A0A918BHS5_9ACTN</name>
<evidence type="ECO:0000256" key="1">
    <source>
        <dbReference type="ARBA" id="ARBA00007169"/>
    </source>
</evidence>
<evidence type="ECO:0000259" key="2">
    <source>
        <dbReference type="Pfam" id="PF00975"/>
    </source>
</evidence>
<dbReference type="Pfam" id="PF00975">
    <property type="entry name" value="Thioesterase"/>
    <property type="match status" value="1"/>
</dbReference>
<evidence type="ECO:0000313" key="4">
    <source>
        <dbReference type="Proteomes" id="UP000656732"/>
    </source>
</evidence>
<accession>A0A918BHS5</accession>
<feature type="domain" description="Thioesterase" evidence="2">
    <location>
        <begin position="24"/>
        <end position="245"/>
    </location>
</feature>
<dbReference type="InterPro" id="IPR012223">
    <property type="entry name" value="TEII"/>
</dbReference>
<dbReference type="EMBL" id="BMTU01000002">
    <property type="protein sequence ID" value="GGQ66820.1"/>
    <property type="molecule type" value="Genomic_DNA"/>
</dbReference>
<dbReference type="PANTHER" id="PTHR11487:SF0">
    <property type="entry name" value="S-ACYL FATTY ACID SYNTHASE THIOESTERASE, MEDIUM CHAIN"/>
    <property type="match status" value="1"/>
</dbReference>
<dbReference type="Proteomes" id="UP000656732">
    <property type="component" value="Unassembled WGS sequence"/>
</dbReference>
<dbReference type="AlphaFoldDB" id="A0A918BHS5"/>
<dbReference type="Gene3D" id="3.40.50.1820">
    <property type="entry name" value="alpha/beta hydrolase"/>
    <property type="match status" value="1"/>
</dbReference>
<protein>
    <submittedName>
        <fullName evidence="3">Thioesterase</fullName>
    </submittedName>
</protein>
<dbReference type="GO" id="GO:0008610">
    <property type="term" value="P:lipid biosynthetic process"/>
    <property type="evidence" value="ECO:0007669"/>
    <property type="project" value="TreeGrafter"/>
</dbReference>
<reference evidence="3" key="1">
    <citation type="journal article" date="2014" name="Int. J. Syst. Evol. Microbiol.">
        <title>Complete genome sequence of Corynebacterium casei LMG S-19264T (=DSM 44701T), isolated from a smear-ripened cheese.</title>
        <authorList>
            <consortium name="US DOE Joint Genome Institute (JGI-PGF)"/>
            <person name="Walter F."/>
            <person name="Albersmeier A."/>
            <person name="Kalinowski J."/>
            <person name="Ruckert C."/>
        </authorList>
    </citation>
    <scope>NUCLEOTIDE SEQUENCE</scope>
    <source>
        <strain evidence="3">JCM 4403</strain>
    </source>
</reference>
<dbReference type="RefSeq" id="WP_189556135.1">
    <property type="nucleotide sequence ID" value="NZ_BMTU01000002.1"/>
</dbReference>
<organism evidence="3 4">
    <name type="scientific">Streptomyces pilosus</name>
    <dbReference type="NCBI Taxonomy" id="28893"/>
    <lineage>
        <taxon>Bacteria</taxon>
        <taxon>Bacillati</taxon>
        <taxon>Actinomycetota</taxon>
        <taxon>Actinomycetes</taxon>
        <taxon>Kitasatosporales</taxon>
        <taxon>Streptomycetaceae</taxon>
        <taxon>Streptomyces</taxon>
    </lineage>
</organism>
<evidence type="ECO:0000313" key="3">
    <source>
        <dbReference type="EMBL" id="GGQ66820.1"/>
    </source>
</evidence>
<keyword evidence="4" id="KW-1185">Reference proteome</keyword>
<reference evidence="3" key="2">
    <citation type="submission" date="2020-09" db="EMBL/GenBank/DDBJ databases">
        <authorList>
            <person name="Sun Q."/>
            <person name="Ohkuma M."/>
        </authorList>
    </citation>
    <scope>NUCLEOTIDE SEQUENCE</scope>
    <source>
        <strain evidence="3">JCM 4403</strain>
    </source>
</reference>